<sequence length="86" mass="9876">DDPVLHAPGSDPRRRAERRRLRGLPPHRRVVGPPAPLPLVRPRRLLRLVAQPARDRARADERSSDHRVDRARRELALVLRRRGAGL</sequence>
<evidence type="ECO:0000313" key="2">
    <source>
        <dbReference type="EMBL" id="CAA9521102.1"/>
    </source>
</evidence>
<protein>
    <submittedName>
        <fullName evidence="2">Isopeptidase T</fullName>
    </submittedName>
</protein>
<dbReference type="EMBL" id="CADCWC010000036">
    <property type="protein sequence ID" value="CAA9521102.1"/>
    <property type="molecule type" value="Genomic_DNA"/>
</dbReference>
<accession>A0A6J4TEF6</accession>
<feature type="non-terminal residue" evidence="2">
    <location>
        <position position="1"/>
    </location>
</feature>
<reference evidence="2" key="1">
    <citation type="submission" date="2020-02" db="EMBL/GenBank/DDBJ databases">
        <authorList>
            <person name="Meier V. D."/>
        </authorList>
    </citation>
    <scope>NUCLEOTIDE SEQUENCE</scope>
    <source>
        <strain evidence="2">AVDCRST_MAG79</strain>
    </source>
</reference>
<feature type="compositionally biased region" description="Basic residues" evidence="1">
    <location>
        <begin position="15"/>
        <end position="30"/>
    </location>
</feature>
<gene>
    <name evidence="2" type="ORF">AVDCRST_MAG79-205</name>
</gene>
<feature type="region of interest" description="Disordered" evidence="1">
    <location>
        <begin position="1"/>
        <end position="37"/>
    </location>
</feature>
<dbReference type="AlphaFoldDB" id="A0A6J4TEF6"/>
<name>A0A6J4TEF6_9ACTN</name>
<evidence type="ECO:0000256" key="1">
    <source>
        <dbReference type="SAM" id="MobiDB-lite"/>
    </source>
</evidence>
<proteinExistence type="predicted"/>
<feature type="non-terminal residue" evidence="2">
    <location>
        <position position="86"/>
    </location>
</feature>
<organism evidence="2">
    <name type="scientific">uncultured Thermoleophilia bacterium</name>
    <dbReference type="NCBI Taxonomy" id="1497501"/>
    <lineage>
        <taxon>Bacteria</taxon>
        <taxon>Bacillati</taxon>
        <taxon>Actinomycetota</taxon>
        <taxon>Thermoleophilia</taxon>
        <taxon>environmental samples</taxon>
    </lineage>
</organism>